<gene>
    <name evidence="1" type="ORF">GTW51_10440</name>
</gene>
<evidence type="ECO:0008006" key="3">
    <source>
        <dbReference type="Google" id="ProtNLM"/>
    </source>
</evidence>
<evidence type="ECO:0000313" key="2">
    <source>
        <dbReference type="Proteomes" id="UP000476332"/>
    </source>
</evidence>
<name>A0A6L9MH29_9HYPH</name>
<reference evidence="1 2" key="1">
    <citation type="submission" date="2020-01" db="EMBL/GenBank/DDBJ databases">
        <title>Genomes of bacteria type strains.</title>
        <authorList>
            <person name="Chen J."/>
            <person name="Zhu S."/>
            <person name="Chen J."/>
        </authorList>
    </citation>
    <scope>NUCLEOTIDE SEQUENCE [LARGE SCALE GENOMIC DNA]</scope>
    <source>
        <strain evidence="1 2">KCTC 52919</strain>
    </source>
</reference>
<proteinExistence type="predicted"/>
<dbReference type="AlphaFoldDB" id="A0A6L9MH29"/>
<dbReference type="RefSeq" id="WP_163043868.1">
    <property type="nucleotide sequence ID" value="NZ_JAAAMJ010000006.1"/>
</dbReference>
<dbReference type="Proteomes" id="UP000476332">
    <property type="component" value="Unassembled WGS sequence"/>
</dbReference>
<dbReference type="EMBL" id="JAAAMJ010000006">
    <property type="protein sequence ID" value="NDV87119.1"/>
    <property type="molecule type" value="Genomic_DNA"/>
</dbReference>
<sequence length="83" mass="9302">MEKEVSVFRDGGRQAVRIPEEFEIASDRVMVSRQADGSLLLRPTHSRMSLVEALDWMKEQGPLEDFPGDPGDEGMLALDDVKL</sequence>
<evidence type="ECO:0000313" key="1">
    <source>
        <dbReference type="EMBL" id="NDV87119.1"/>
    </source>
</evidence>
<protein>
    <recommendedName>
        <fullName evidence="3">AbrB/MazE/SpoVT family DNA-binding domain-containing protein</fullName>
    </recommendedName>
</protein>
<keyword evidence="2" id="KW-1185">Reference proteome</keyword>
<organism evidence="1 2">
    <name type="scientific">Aurantimonas aggregata</name>
    <dbReference type="NCBI Taxonomy" id="2047720"/>
    <lineage>
        <taxon>Bacteria</taxon>
        <taxon>Pseudomonadati</taxon>
        <taxon>Pseudomonadota</taxon>
        <taxon>Alphaproteobacteria</taxon>
        <taxon>Hyphomicrobiales</taxon>
        <taxon>Aurantimonadaceae</taxon>
        <taxon>Aurantimonas</taxon>
    </lineage>
</organism>
<comment type="caution">
    <text evidence="1">The sequence shown here is derived from an EMBL/GenBank/DDBJ whole genome shotgun (WGS) entry which is preliminary data.</text>
</comment>
<dbReference type="SUPFAM" id="SSF89447">
    <property type="entry name" value="AbrB/MazE/MraZ-like"/>
    <property type="match status" value="1"/>
</dbReference>
<dbReference type="InterPro" id="IPR037914">
    <property type="entry name" value="SpoVT-AbrB_sf"/>
</dbReference>
<accession>A0A6L9MH29</accession>